<evidence type="ECO:0000313" key="4">
    <source>
        <dbReference type="RefSeq" id="XP_011095366.1"/>
    </source>
</evidence>
<keyword evidence="2" id="KW-1185">Reference proteome</keyword>
<dbReference type="PANTHER" id="PTHR36405:SF1">
    <property type="entry name" value="OS07G0520600 PROTEIN"/>
    <property type="match status" value="1"/>
</dbReference>
<evidence type="ECO:0000313" key="3">
    <source>
        <dbReference type="RefSeq" id="XP_011095365.1"/>
    </source>
</evidence>
<dbReference type="RefSeq" id="XP_011095365.1">
    <property type="nucleotide sequence ID" value="XM_011097063.2"/>
</dbReference>
<evidence type="ECO:0000313" key="2">
    <source>
        <dbReference type="Proteomes" id="UP000504604"/>
    </source>
</evidence>
<name>A0A6I9UBU1_SESIN</name>
<protein>
    <submittedName>
        <fullName evidence="3 4">Uncharacterized protein LOC105174845 isoform X1</fullName>
    </submittedName>
</protein>
<dbReference type="Proteomes" id="UP000504604">
    <property type="component" value="Linkage group LG12"/>
</dbReference>
<evidence type="ECO:0000256" key="1">
    <source>
        <dbReference type="SAM" id="MobiDB-lite"/>
    </source>
</evidence>
<feature type="region of interest" description="Disordered" evidence="1">
    <location>
        <begin position="112"/>
        <end position="142"/>
    </location>
</feature>
<dbReference type="KEGG" id="sind:105174845"/>
<dbReference type="OrthoDB" id="670923at2759"/>
<reference evidence="3" key="1">
    <citation type="submission" date="2022-04" db="UniProtKB">
        <authorList>
            <consortium name="RefSeq"/>
        </authorList>
    </citation>
    <scope>IDENTIFICATION</scope>
</reference>
<dbReference type="RefSeq" id="XP_011095366.1">
    <property type="nucleotide sequence ID" value="XM_011097064.2"/>
</dbReference>
<dbReference type="AlphaFoldDB" id="A0A6I9UBU1"/>
<accession>A0A6I9UBU1</accession>
<gene>
    <name evidence="3 4" type="primary">LOC105174845</name>
</gene>
<proteinExistence type="predicted"/>
<dbReference type="GeneID" id="105174845"/>
<sequence length="217" mass="23321">MLVLRFYFTAPLEAPDCGLCGILNSLICSLFQQACFRVALIHSQIISWWTFEASWNNMVQTLEAIRGGGGSVKVGTTGTISALMSREIESTRSESKTPSLCASVPVAAGDVTPRKLKPRTSMDEASSSGTSNVKNDKGPETVKKAKHYSGGTHQIPMLAADNISIEGTPIRQKPVKKGPGVVEIVDIKCGNPDKTWVNPITNRLKKLGFSKLSDSIG</sequence>
<feature type="compositionally biased region" description="Polar residues" evidence="1">
    <location>
        <begin position="123"/>
        <end position="133"/>
    </location>
</feature>
<organism evidence="3">
    <name type="scientific">Sesamum indicum</name>
    <name type="common">Oriental sesame</name>
    <name type="synonym">Sesamum orientale</name>
    <dbReference type="NCBI Taxonomy" id="4182"/>
    <lineage>
        <taxon>Eukaryota</taxon>
        <taxon>Viridiplantae</taxon>
        <taxon>Streptophyta</taxon>
        <taxon>Embryophyta</taxon>
        <taxon>Tracheophyta</taxon>
        <taxon>Spermatophyta</taxon>
        <taxon>Magnoliopsida</taxon>
        <taxon>eudicotyledons</taxon>
        <taxon>Gunneridae</taxon>
        <taxon>Pentapetalae</taxon>
        <taxon>asterids</taxon>
        <taxon>lamiids</taxon>
        <taxon>Lamiales</taxon>
        <taxon>Pedaliaceae</taxon>
        <taxon>Sesamum</taxon>
    </lineage>
</organism>
<dbReference type="PANTHER" id="PTHR36405">
    <property type="entry name" value="BNAA10G09140D PROTEIN"/>
    <property type="match status" value="1"/>
</dbReference>